<dbReference type="RefSeq" id="WP_124179201.1">
    <property type="nucleotide sequence ID" value="NZ_REFY01000005.1"/>
</dbReference>
<dbReference type="InterPro" id="IPR007048">
    <property type="entry name" value="IraD/Gp25-like"/>
</dbReference>
<dbReference type="SUPFAM" id="SSF160719">
    <property type="entry name" value="gpW/gp25-like"/>
    <property type="match status" value="1"/>
</dbReference>
<dbReference type="Pfam" id="PF04965">
    <property type="entry name" value="GPW_gp25"/>
    <property type="match status" value="1"/>
</dbReference>
<evidence type="ECO:0000259" key="2">
    <source>
        <dbReference type="Pfam" id="PF04965"/>
    </source>
</evidence>
<feature type="region of interest" description="Disordered" evidence="1">
    <location>
        <begin position="1"/>
        <end position="23"/>
    </location>
</feature>
<protein>
    <submittedName>
        <fullName evidence="3">Baseplate protein</fullName>
    </submittedName>
</protein>
<organism evidence="3 4">
    <name type="scientific">Natrarchaeobius halalkaliphilus</name>
    <dbReference type="NCBI Taxonomy" id="1679091"/>
    <lineage>
        <taxon>Archaea</taxon>
        <taxon>Methanobacteriati</taxon>
        <taxon>Methanobacteriota</taxon>
        <taxon>Stenosarchaea group</taxon>
        <taxon>Halobacteria</taxon>
        <taxon>Halobacteriales</taxon>
        <taxon>Natrialbaceae</taxon>
        <taxon>Natrarchaeobius</taxon>
    </lineage>
</organism>
<dbReference type="EMBL" id="REFY01000005">
    <property type="protein sequence ID" value="RQG88003.1"/>
    <property type="molecule type" value="Genomic_DNA"/>
</dbReference>
<evidence type="ECO:0000313" key="4">
    <source>
        <dbReference type="Proteomes" id="UP000273828"/>
    </source>
</evidence>
<evidence type="ECO:0000256" key="1">
    <source>
        <dbReference type="SAM" id="MobiDB-lite"/>
    </source>
</evidence>
<dbReference type="OrthoDB" id="147169at2157"/>
<sequence length="135" mass="15114">MVRDTHPEDPFPGSGWQFPVSTDHRGDIALSSDNESVEEAIRIIVGTAKGERVMRPEFGCDIHDHVFDSINGATMSLAEESVREALIAWEPRIDVRDVDASADPDHPNTLLITIRYVVRSTNSEGNMVYPFYINE</sequence>
<keyword evidence="4" id="KW-1185">Reference proteome</keyword>
<gene>
    <name evidence="3" type="ORF">EA462_14190</name>
</gene>
<comment type="caution">
    <text evidence="3">The sequence shown here is derived from an EMBL/GenBank/DDBJ whole genome shotgun (WGS) entry which is preliminary data.</text>
</comment>
<dbReference type="Gene3D" id="3.10.450.40">
    <property type="match status" value="1"/>
</dbReference>
<evidence type="ECO:0000313" key="3">
    <source>
        <dbReference type="EMBL" id="RQG88003.1"/>
    </source>
</evidence>
<name>A0A3N6LZ47_9EURY</name>
<proteinExistence type="predicted"/>
<dbReference type="AlphaFoldDB" id="A0A3N6LZ47"/>
<dbReference type="Proteomes" id="UP000273828">
    <property type="component" value="Unassembled WGS sequence"/>
</dbReference>
<reference evidence="3 4" key="1">
    <citation type="submission" date="2018-10" db="EMBL/GenBank/DDBJ databases">
        <title>Natrarchaeobius chitinivorans gen. nov., sp. nov., and Natrarchaeobius haloalkaliphilus sp. nov., alkaliphilic, chitin-utilizing haloarchaea from hypersaline alkaline lakes.</title>
        <authorList>
            <person name="Sorokin D.Y."/>
            <person name="Elcheninov A.G."/>
            <person name="Kostrikina N.A."/>
            <person name="Bale N.J."/>
            <person name="Sinninghe Damste J.S."/>
            <person name="Khijniak T.V."/>
            <person name="Kublanov I.V."/>
            <person name="Toshchakov S.V."/>
        </authorList>
    </citation>
    <scope>NUCLEOTIDE SEQUENCE [LARGE SCALE GENOMIC DNA]</scope>
    <source>
        <strain evidence="3 4">AArcht-Sl</strain>
    </source>
</reference>
<feature type="domain" description="IraD/Gp25-like" evidence="2">
    <location>
        <begin position="32"/>
        <end position="122"/>
    </location>
</feature>
<accession>A0A3N6LZ47</accession>